<dbReference type="GO" id="GO:0000976">
    <property type="term" value="F:transcription cis-regulatory region binding"/>
    <property type="evidence" value="ECO:0007669"/>
    <property type="project" value="TreeGrafter"/>
</dbReference>
<dbReference type="Pfam" id="PF13377">
    <property type="entry name" value="Peripla_BP_3"/>
    <property type="match status" value="1"/>
</dbReference>
<keyword evidence="3" id="KW-0238">DNA-binding</keyword>
<evidence type="ECO:0000256" key="1">
    <source>
        <dbReference type="ARBA" id="ARBA00022491"/>
    </source>
</evidence>
<dbReference type="AlphaFoldDB" id="X1NYP1"/>
<dbReference type="PANTHER" id="PTHR30146">
    <property type="entry name" value="LACI-RELATED TRANSCRIPTIONAL REPRESSOR"/>
    <property type="match status" value="1"/>
</dbReference>
<reference evidence="6" key="1">
    <citation type="journal article" date="2014" name="Front. Microbiol.">
        <title>High frequency of phylogenetically diverse reductive dehalogenase-homologous genes in deep subseafloor sedimentary metagenomes.</title>
        <authorList>
            <person name="Kawai M."/>
            <person name="Futagami T."/>
            <person name="Toyoda A."/>
            <person name="Takaki Y."/>
            <person name="Nishi S."/>
            <person name="Hori S."/>
            <person name="Arai W."/>
            <person name="Tsubouchi T."/>
            <person name="Morono Y."/>
            <person name="Uchiyama I."/>
            <person name="Ito T."/>
            <person name="Fujiyama A."/>
            <person name="Inagaki F."/>
            <person name="Takami H."/>
        </authorList>
    </citation>
    <scope>NUCLEOTIDE SEQUENCE</scope>
    <source>
        <strain evidence="6">Expedition CK06-06</strain>
    </source>
</reference>
<evidence type="ECO:0000259" key="5">
    <source>
        <dbReference type="Pfam" id="PF13377"/>
    </source>
</evidence>
<keyword evidence="1" id="KW-0678">Repressor</keyword>
<organism evidence="6">
    <name type="scientific">marine sediment metagenome</name>
    <dbReference type="NCBI Taxonomy" id="412755"/>
    <lineage>
        <taxon>unclassified sequences</taxon>
        <taxon>metagenomes</taxon>
        <taxon>ecological metagenomes</taxon>
    </lineage>
</organism>
<name>X1NYP1_9ZZZZ</name>
<dbReference type="InterPro" id="IPR028082">
    <property type="entry name" value="Peripla_BP_I"/>
</dbReference>
<keyword evidence="2" id="KW-0805">Transcription regulation</keyword>
<protein>
    <recommendedName>
        <fullName evidence="5">Transcriptional regulator LacI/GalR-like sensor domain-containing protein</fullName>
    </recommendedName>
</protein>
<keyword evidence="4" id="KW-0804">Transcription</keyword>
<feature type="non-terminal residue" evidence="6">
    <location>
        <position position="1"/>
    </location>
</feature>
<sequence length="214" mass="23785">SMQKYWHETLKLGMKLVFVDREVPNISNADVILVDNAKGAYNAIKYLIKLGHKRIGIINGPTITTTGAGRLKGYYQALKEAYLPVDKDLIEIVTFKKDSGIAAAKRLLSSTNPPTAIFAANNALGEAVVSVIRNLNLEIQKDISLIIFDDVPWTSLSYPRITVVSQPTHSLGYLGLEILDRQLKASNEKEKRVNQKTILLPKLIIRESCAQLKN</sequence>
<evidence type="ECO:0000256" key="2">
    <source>
        <dbReference type="ARBA" id="ARBA00023015"/>
    </source>
</evidence>
<accession>X1NYP1</accession>
<feature type="domain" description="Transcriptional regulator LacI/GalR-like sensor" evidence="5">
    <location>
        <begin position="45"/>
        <end position="209"/>
    </location>
</feature>
<evidence type="ECO:0000313" key="6">
    <source>
        <dbReference type="EMBL" id="GAI48728.1"/>
    </source>
</evidence>
<evidence type="ECO:0000256" key="3">
    <source>
        <dbReference type="ARBA" id="ARBA00023125"/>
    </source>
</evidence>
<comment type="caution">
    <text evidence="6">The sequence shown here is derived from an EMBL/GenBank/DDBJ whole genome shotgun (WGS) entry which is preliminary data.</text>
</comment>
<proteinExistence type="predicted"/>
<dbReference type="Gene3D" id="3.40.50.2300">
    <property type="match status" value="2"/>
</dbReference>
<dbReference type="GO" id="GO:0003700">
    <property type="term" value="F:DNA-binding transcription factor activity"/>
    <property type="evidence" value="ECO:0007669"/>
    <property type="project" value="TreeGrafter"/>
</dbReference>
<dbReference type="SUPFAM" id="SSF53822">
    <property type="entry name" value="Periplasmic binding protein-like I"/>
    <property type="match status" value="1"/>
</dbReference>
<gene>
    <name evidence="6" type="ORF">S06H3_57649</name>
</gene>
<dbReference type="EMBL" id="BARV01037228">
    <property type="protein sequence ID" value="GAI48728.1"/>
    <property type="molecule type" value="Genomic_DNA"/>
</dbReference>
<dbReference type="InterPro" id="IPR046335">
    <property type="entry name" value="LacI/GalR-like_sensor"/>
</dbReference>
<evidence type="ECO:0000256" key="4">
    <source>
        <dbReference type="ARBA" id="ARBA00023163"/>
    </source>
</evidence>
<dbReference type="PANTHER" id="PTHR30146:SF148">
    <property type="entry name" value="HTH-TYPE TRANSCRIPTIONAL REPRESSOR PURR-RELATED"/>
    <property type="match status" value="1"/>
</dbReference>